<evidence type="ECO:0008006" key="4">
    <source>
        <dbReference type="Google" id="ProtNLM"/>
    </source>
</evidence>
<feature type="region of interest" description="Disordered" evidence="1">
    <location>
        <begin position="1"/>
        <end position="39"/>
    </location>
</feature>
<feature type="compositionally biased region" description="Acidic residues" evidence="1">
    <location>
        <begin position="14"/>
        <end position="23"/>
    </location>
</feature>
<dbReference type="GeneID" id="17261765"/>
<evidence type="ECO:0000313" key="3">
    <source>
        <dbReference type="Proteomes" id="UP000013827"/>
    </source>
</evidence>
<dbReference type="AlphaFoldDB" id="A0A0D3IWU0"/>
<dbReference type="Proteomes" id="UP000013827">
    <property type="component" value="Unassembled WGS sequence"/>
</dbReference>
<proteinExistence type="predicted"/>
<dbReference type="PaxDb" id="2903-EOD15725"/>
<dbReference type="EnsemblProtists" id="EOD15725">
    <property type="protein sequence ID" value="EOD15725"/>
    <property type="gene ID" value="EMIHUDRAFT_421905"/>
</dbReference>
<accession>A0A0D3IWU0</accession>
<keyword evidence="3" id="KW-1185">Reference proteome</keyword>
<evidence type="ECO:0000256" key="1">
    <source>
        <dbReference type="SAM" id="MobiDB-lite"/>
    </source>
</evidence>
<evidence type="ECO:0000313" key="2">
    <source>
        <dbReference type="EnsemblProtists" id="EOD15725"/>
    </source>
</evidence>
<reference evidence="3" key="1">
    <citation type="journal article" date="2013" name="Nature">
        <title>Pan genome of the phytoplankton Emiliania underpins its global distribution.</title>
        <authorList>
            <person name="Read B.A."/>
            <person name="Kegel J."/>
            <person name="Klute M.J."/>
            <person name="Kuo A."/>
            <person name="Lefebvre S.C."/>
            <person name="Maumus F."/>
            <person name="Mayer C."/>
            <person name="Miller J."/>
            <person name="Monier A."/>
            <person name="Salamov A."/>
            <person name="Young J."/>
            <person name="Aguilar M."/>
            <person name="Claverie J.M."/>
            <person name="Frickenhaus S."/>
            <person name="Gonzalez K."/>
            <person name="Herman E.K."/>
            <person name="Lin Y.C."/>
            <person name="Napier J."/>
            <person name="Ogata H."/>
            <person name="Sarno A.F."/>
            <person name="Shmutz J."/>
            <person name="Schroeder D."/>
            <person name="de Vargas C."/>
            <person name="Verret F."/>
            <person name="von Dassow P."/>
            <person name="Valentin K."/>
            <person name="Van de Peer Y."/>
            <person name="Wheeler G."/>
            <person name="Dacks J.B."/>
            <person name="Delwiche C.F."/>
            <person name="Dyhrman S.T."/>
            <person name="Glockner G."/>
            <person name="John U."/>
            <person name="Richards T."/>
            <person name="Worden A.Z."/>
            <person name="Zhang X."/>
            <person name="Grigoriev I.V."/>
            <person name="Allen A.E."/>
            <person name="Bidle K."/>
            <person name="Borodovsky M."/>
            <person name="Bowler C."/>
            <person name="Brownlee C."/>
            <person name="Cock J.M."/>
            <person name="Elias M."/>
            <person name="Gladyshev V.N."/>
            <person name="Groth M."/>
            <person name="Guda C."/>
            <person name="Hadaegh A."/>
            <person name="Iglesias-Rodriguez M.D."/>
            <person name="Jenkins J."/>
            <person name="Jones B.M."/>
            <person name="Lawson T."/>
            <person name="Leese F."/>
            <person name="Lindquist E."/>
            <person name="Lobanov A."/>
            <person name="Lomsadze A."/>
            <person name="Malik S.B."/>
            <person name="Marsh M.E."/>
            <person name="Mackinder L."/>
            <person name="Mock T."/>
            <person name="Mueller-Roeber B."/>
            <person name="Pagarete A."/>
            <person name="Parker M."/>
            <person name="Probert I."/>
            <person name="Quesneville H."/>
            <person name="Raines C."/>
            <person name="Rensing S.A."/>
            <person name="Riano-Pachon D.M."/>
            <person name="Richier S."/>
            <person name="Rokitta S."/>
            <person name="Shiraiwa Y."/>
            <person name="Soanes D.M."/>
            <person name="van der Giezen M."/>
            <person name="Wahlund T.M."/>
            <person name="Williams B."/>
            <person name="Wilson W."/>
            <person name="Wolfe G."/>
            <person name="Wurch L.L."/>
        </authorList>
    </citation>
    <scope>NUCLEOTIDE SEQUENCE</scope>
</reference>
<reference evidence="2" key="2">
    <citation type="submission" date="2024-10" db="UniProtKB">
        <authorList>
            <consortium name="EnsemblProtists"/>
        </authorList>
    </citation>
    <scope>IDENTIFICATION</scope>
</reference>
<dbReference type="RefSeq" id="XP_005768154.1">
    <property type="nucleotide sequence ID" value="XM_005768097.1"/>
</dbReference>
<organism evidence="2 3">
    <name type="scientific">Emiliania huxleyi (strain CCMP1516)</name>
    <dbReference type="NCBI Taxonomy" id="280463"/>
    <lineage>
        <taxon>Eukaryota</taxon>
        <taxon>Haptista</taxon>
        <taxon>Haptophyta</taxon>
        <taxon>Prymnesiophyceae</taxon>
        <taxon>Isochrysidales</taxon>
        <taxon>Noelaerhabdaceae</taxon>
        <taxon>Emiliania</taxon>
    </lineage>
</organism>
<dbReference type="HOGENOM" id="CLU_736587_0_0_1"/>
<sequence length="376" mass="41363">MVKGGSSTAGCAEACEEDEDDGGGDPPGSAPSADDESRRILREVAARTSPSLAKIWLAPKVWETERLPTLEELRPEKELLEEERVSLRYGREMVRAVGQRSHSKSLGEGCGQHEHEAAWAALRGLRDGALERVAVGFAEHECSALGPEHRAGSRNFARLFFSAEGLSLLQAVAKELHGLSLEHCWAWDVVGERVGEEYSVVWGVKCILARIHDAMVRNHLVEDRSNRAVGRRDCCSHTPGLCLEYFDESRSVKWWSLHPCMHWVCDPCFNQLIAGPLIQQRERLRTEAEAEAKQATTRREAATSFEASIQNAGAGQLHGVVQALDRLATETEEKASHLFEESLGTPPVCPHCGERVRDANCKRMVVAGEDASQAAA</sequence>
<protein>
    <recommendedName>
        <fullName evidence="4">RING-type domain-containing protein</fullName>
    </recommendedName>
</protein>
<dbReference type="KEGG" id="ehx:EMIHUDRAFT_421905"/>
<name>A0A0D3IWU0_EMIH1</name>